<dbReference type="Pfam" id="PF06123">
    <property type="entry name" value="CreD"/>
    <property type="match status" value="1"/>
</dbReference>
<reference evidence="3" key="1">
    <citation type="submission" date="2018-05" db="EMBL/GenBank/DDBJ databases">
        <title>Leptospira yasudae sp. nov. and Leptospira stimsonii sp. nov., two pathogenic species of the genus Leptospira isolated from environmental sources.</title>
        <authorList>
            <person name="Casanovas-Massana A."/>
            <person name="Hamond C."/>
            <person name="Santos L.A."/>
            <person name="Hacker K.P."/>
            <person name="Balassiano I."/>
            <person name="Medeiros M.A."/>
            <person name="Reis M.G."/>
            <person name="Ko A.I."/>
            <person name="Wunder E.A."/>
        </authorList>
    </citation>
    <scope>NUCLEOTIDE SEQUENCE [LARGE SCALE GENOMIC DNA]</scope>
    <source>
        <strain evidence="3">Yale</strain>
    </source>
</reference>
<feature type="transmembrane region" description="Helical" evidence="1">
    <location>
        <begin position="7"/>
        <end position="27"/>
    </location>
</feature>
<evidence type="ECO:0000313" key="2">
    <source>
        <dbReference type="EMBL" id="RHX91699.1"/>
    </source>
</evidence>
<keyword evidence="1" id="KW-1133">Transmembrane helix</keyword>
<accession>A0A396Z8G0</accession>
<gene>
    <name evidence="2" type="ORF">DLM75_00095</name>
</gene>
<keyword evidence="1" id="KW-0812">Transmembrane</keyword>
<comment type="caution">
    <text evidence="2">The sequence shown here is derived from an EMBL/GenBank/DDBJ whole genome shotgun (WGS) entry which is preliminary data.</text>
</comment>
<protein>
    <submittedName>
        <fullName evidence="2">Uncharacterized protein</fullName>
    </submittedName>
</protein>
<name>A0A396Z8G0_9LEPT</name>
<sequence length="65" mass="7628">MHFIQCLLLEFSVLLFSILLLSLTEHIPFNVSYWISCSLKLAFATLLQGCFSRGNWFFSWQSESY</sequence>
<dbReference type="InterPro" id="IPR010364">
    <property type="entry name" value="Uncharacterised_IM_CreD"/>
</dbReference>
<dbReference type="Proteomes" id="UP000265798">
    <property type="component" value="Unassembled WGS sequence"/>
</dbReference>
<keyword evidence="1" id="KW-0472">Membrane</keyword>
<dbReference type="AlphaFoldDB" id="A0A396Z8G0"/>
<evidence type="ECO:0000313" key="3">
    <source>
        <dbReference type="Proteomes" id="UP000265798"/>
    </source>
</evidence>
<organism evidence="2 3">
    <name type="scientific">Leptospira stimsonii</name>
    <dbReference type="NCBI Taxonomy" id="2202203"/>
    <lineage>
        <taxon>Bacteria</taxon>
        <taxon>Pseudomonadati</taxon>
        <taxon>Spirochaetota</taxon>
        <taxon>Spirochaetia</taxon>
        <taxon>Leptospirales</taxon>
        <taxon>Leptospiraceae</taxon>
        <taxon>Leptospira</taxon>
    </lineage>
</organism>
<dbReference type="EMBL" id="QHCT01000001">
    <property type="protein sequence ID" value="RHX91699.1"/>
    <property type="molecule type" value="Genomic_DNA"/>
</dbReference>
<evidence type="ECO:0000256" key="1">
    <source>
        <dbReference type="SAM" id="Phobius"/>
    </source>
</evidence>
<proteinExistence type="predicted"/>